<dbReference type="PANTHER" id="PTHR39456:SF1">
    <property type="entry name" value="METAL-DEPENDENT HYDROLASE"/>
    <property type="match status" value="1"/>
</dbReference>
<keyword evidence="2" id="KW-0378">Hydrolase</keyword>
<dbReference type="Pfam" id="PF10118">
    <property type="entry name" value="Metal_hydrol"/>
    <property type="match status" value="1"/>
</dbReference>
<dbReference type="InterPro" id="IPR016516">
    <property type="entry name" value="UCP07580"/>
</dbReference>
<comment type="caution">
    <text evidence="2">The sequence shown here is derived from an EMBL/GenBank/DDBJ whole genome shotgun (WGS) entry which is preliminary data.</text>
</comment>
<accession>A0A7X1FS35</accession>
<proteinExistence type="predicted"/>
<dbReference type="RefSeq" id="WP_185664059.1">
    <property type="nucleotide sequence ID" value="NZ_JACLAW010000006.1"/>
</dbReference>
<evidence type="ECO:0000256" key="1">
    <source>
        <dbReference type="SAM" id="MobiDB-lite"/>
    </source>
</evidence>
<sequence length="292" mass="33484">MDAPLPVPIEPQRPLGNTVPSQGGPAITVRDLRFGRTGWSRRWWLGGDPVASAWHNALSGTFPRGEAFFIEAVKAFRDGAPPRLAAEIRAFVIQEVNHTREHVAFNRIATEAGYDMARVDARVEAMMAKTRGRPKILDLAATMALEHWTAMMAHQFLSRPQYFAGADPQIARMWQWHAIEEIEHKGVAFDTWLHATREWPAGKRWRVRALMMAVVTWHFLRHRFADGLDLLGQDGIPRWKARVKLGWYLWVKPGVLRRIVPDWLRFFRPGFHPWDVDDRHLIGAAEQALQDA</sequence>
<dbReference type="AlphaFoldDB" id="A0A7X1FS35"/>
<dbReference type="EMBL" id="JACLAW010000006">
    <property type="protein sequence ID" value="MBC2665814.1"/>
    <property type="molecule type" value="Genomic_DNA"/>
</dbReference>
<evidence type="ECO:0000313" key="2">
    <source>
        <dbReference type="EMBL" id="MBC2665814.1"/>
    </source>
</evidence>
<organism evidence="2 3">
    <name type="scientific">Novosphingobium flavum</name>
    <dbReference type="NCBI Taxonomy" id="1778672"/>
    <lineage>
        <taxon>Bacteria</taxon>
        <taxon>Pseudomonadati</taxon>
        <taxon>Pseudomonadota</taxon>
        <taxon>Alphaproteobacteria</taxon>
        <taxon>Sphingomonadales</taxon>
        <taxon>Sphingomonadaceae</taxon>
        <taxon>Novosphingobium</taxon>
    </lineage>
</organism>
<gene>
    <name evidence="2" type="ORF">H7F51_09785</name>
</gene>
<dbReference type="Proteomes" id="UP000566813">
    <property type="component" value="Unassembled WGS sequence"/>
</dbReference>
<dbReference type="PANTHER" id="PTHR39456">
    <property type="entry name" value="METAL-DEPENDENT HYDROLASE"/>
    <property type="match status" value="1"/>
</dbReference>
<dbReference type="PIRSF" id="PIRSF007580">
    <property type="entry name" value="UCP07580"/>
    <property type="match status" value="1"/>
</dbReference>
<keyword evidence="3" id="KW-1185">Reference proteome</keyword>
<feature type="compositionally biased region" description="Pro residues" evidence="1">
    <location>
        <begin position="1"/>
        <end position="11"/>
    </location>
</feature>
<protein>
    <submittedName>
        <fullName evidence="2">Metal-dependent hydrolase</fullName>
    </submittedName>
</protein>
<dbReference type="GO" id="GO:0016787">
    <property type="term" value="F:hydrolase activity"/>
    <property type="evidence" value="ECO:0007669"/>
    <property type="project" value="UniProtKB-KW"/>
</dbReference>
<name>A0A7X1FS35_9SPHN</name>
<feature type="region of interest" description="Disordered" evidence="1">
    <location>
        <begin position="1"/>
        <end position="22"/>
    </location>
</feature>
<evidence type="ECO:0000313" key="3">
    <source>
        <dbReference type="Proteomes" id="UP000566813"/>
    </source>
</evidence>
<reference evidence="2 3" key="1">
    <citation type="submission" date="2020-08" db="EMBL/GenBank/DDBJ databases">
        <title>The genome sequence of type strain Novosphingobium flavum NBRC 111647.</title>
        <authorList>
            <person name="Liu Y."/>
        </authorList>
    </citation>
    <scope>NUCLEOTIDE SEQUENCE [LARGE SCALE GENOMIC DNA]</scope>
    <source>
        <strain evidence="2 3">NBRC 111647</strain>
    </source>
</reference>